<organism evidence="3 4">
    <name type="scientific">Corynebacterium hadale</name>
    <dbReference type="NCBI Taxonomy" id="2026255"/>
    <lineage>
        <taxon>Bacteria</taxon>
        <taxon>Bacillati</taxon>
        <taxon>Actinomycetota</taxon>
        <taxon>Actinomycetes</taxon>
        <taxon>Mycobacteriales</taxon>
        <taxon>Corynebacteriaceae</taxon>
        <taxon>Corynebacterium</taxon>
    </lineage>
</organism>
<gene>
    <name evidence="3" type="ORF">CIG21_10825</name>
</gene>
<dbReference type="Gene3D" id="3.40.50.410">
    <property type="entry name" value="von Willebrand factor, type A domain"/>
    <property type="match status" value="1"/>
</dbReference>
<dbReference type="InterPro" id="IPR006059">
    <property type="entry name" value="SBP"/>
</dbReference>
<dbReference type="Gene3D" id="3.40.190.10">
    <property type="entry name" value="Periplasmic binding protein-like II"/>
    <property type="match status" value="1"/>
</dbReference>
<proteinExistence type="predicted"/>
<sequence>MKKLLAVLSALFMVTATAGCMNLGGESGGLGGSGGSGGSGDASLHILAATELKDLEPLIQQAADDLGKDISVSYDGGTLENSQGLKDGGYDGTYDATWFATNRYADLIGASDALADQYPLANSPIALGVRSDLAQQKGWVDNPPTWDDLVAAADAGELSFGMTDPTASNSGFSTVVSAATALADTGLALTEEDINRVAPQLQTFFSSQTVSSGSSGWLADTFAQDPTKADAIFNYESTLFQLKKAGQDIEVVVPADGTITADYPLSALKHPQNTGSGEAVRELADWFQEHQQEVADTYRRPVQGVDTLPAELARHTPIELPFPATENVTTQLLDKYNGEFRMPGQSTFLLDTSGSMEGERLASLKRIMHELIGGTAATSTGDVSFRDRESVELLPFNDALEEGTSSVIADADPASRENLDAFVNNLEPGGYTATYAALEQVLTQQAAAKAKSESTQDQNEKTRTPTVVLLSDGQATAEPFYDQFVTDYGQHPEWSGIPVFVILYGEANRGEMEQLAQLTGGKVFDAQNGDLAETFKEIRGYQ</sequence>
<dbReference type="AlphaFoldDB" id="A0A269PAQ0"/>
<evidence type="ECO:0000259" key="2">
    <source>
        <dbReference type="PROSITE" id="PS50234"/>
    </source>
</evidence>
<dbReference type="SUPFAM" id="SSF53850">
    <property type="entry name" value="Periplasmic binding protein-like II"/>
    <property type="match status" value="1"/>
</dbReference>
<dbReference type="Pfam" id="PF00092">
    <property type="entry name" value="VWA"/>
    <property type="match status" value="1"/>
</dbReference>
<dbReference type="Proteomes" id="UP000215771">
    <property type="component" value="Unassembled WGS sequence"/>
</dbReference>
<dbReference type="InterPro" id="IPR002035">
    <property type="entry name" value="VWF_A"/>
</dbReference>
<protein>
    <recommendedName>
        <fullName evidence="2">VWFA domain-containing protein</fullName>
    </recommendedName>
</protein>
<dbReference type="SUPFAM" id="SSF53300">
    <property type="entry name" value="vWA-like"/>
    <property type="match status" value="1"/>
</dbReference>
<evidence type="ECO:0000313" key="3">
    <source>
        <dbReference type="EMBL" id="PAJ68498.1"/>
    </source>
</evidence>
<dbReference type="CDD" id="cd00198">
    <property type="entry name" value="vWFA"/>
    <property type="match status" value="1"/>
</dbReference>
<evidence type="ECO:0000256" key="1">
    <source>
        <dbReference type="SAM" id="SignalP"/>
    </source>
</evidence>
<dbReference type="RefSeq" id="WP_095278853.1">
    <property type="nucleotide sequence ID" value="NZ_CP047655.1"/>
</dbReference>
<dbReference type="PROSITE" id="PS50234">
    <property type="entry name" value="VWFA"/>
    <property type="match status" value="1"/>
</dbReference>
<accession>A0A269PAQ0</accession>
<feature type="domain" description="VWFA" evidence="2">
    <location>
        <begin position="345"/>
        <end position="542"/>
    </location>
</feature>
<evidence type="ECO:0000313" key="4">
    <source>
        <dbReference type="Proteomes" id="UP000215771"/>
    </source>
</evidence>
<dbReference type="Pfam" id="PF13416">
    <property type="entry name" value="SBP_bac_8"/>
    <property type="match status" value="1"/>
</dbReference>
<dbReference type="PROSITE" id="PS51257">
    <property type="entry name" value="PROKAR_LIPOPROTEIN"/>
    <property type="match status" value="1"/>
</dbReference>
<name>A0A269PAQ0_9CORY</name>
<feature type="signal peptide" evidence="1">
    <location>
        <begin position="1"/>
        <end position="18"/>
    </location>
</feature>
<reference evidence="3 4" key="1">
    <citation type="submission" date="2017-08" db="EMBL/GenBank/DDBJ databases">
        <authorList>
            <person name="de Groot N.N."/>
        </authorList>
    </citation>
    <scope>NUCLEOTIDE SEQUENCE [LARGE SCALE GENOMIC DNA]</scope>
    <source>
        <strain evidence="3 4">NBT06-6</strain>
    </source>
</reference>
<comment type="caution">
    <text evidence="3">The sequence shown here is derived from an EMBL/GenBank/DDBJ whole genome shotgun (WGS) entry which is preliminary data.</text>
</comment>
<dbReference type="InterPro" id="IPR036465">
    <property type="entry name" value="vWFA_dom_sf"/>
</dbReference>
<feature type="chain" id="PRO_5038837626" description="VWFA domain-containing protein" evidence="1">
    <location>
        <begin position="19"/>
        <end position="542"/>
    </location>
</feature>
<dbReference type="EMBL" id="NQMQ01000026">
    <property type="protein sequence ID" value="PAJ68498.1"/>
    <property type="molecule type" value="Genomic_DNA"/>
</dbReference>
<dbReference type="SMART" id="SM00327">
    <property type="entry name" value="VWA"/>
    <property type="match status" value="1"/>
</dbReference>
<keyword evidence="1" id="KW-0732">Signal</keyword>